<evidence type="ECO:0000313" key="5">
    <source>
        <dbReference type="EMBL" id="KAA0032262.1"/>
    </source>
</evidence>
<dbReference type="GO" id="GO:0008234">
    <property type="term" value="F:cysteine-type peptidase activity"/>
    <property type="evidence" value="ECO:0007669"/>
    <property type="project" value="InterPro"/>
</dbReference>
<comment type="similarity">
    <text evidence="1">Belongs to the peptidase C48 family.</text>
</comment>
<reference evidence="7 8" key="1">
    <citation type="submission" date="2019-08" db="EMBL/GenBank/DDBJ databases">
        <title>Draft genome sequences of two oriental melons (Cucumis melo L. var makuwa).</title>
        <authorList>
            <person name="Kwon S.-Y."/>
        </authorList>
    </citation>
    <scope>NUCLEOTIDE SEQUENCE [LARGE SCALE GENOMIC DNA]</scope>
    <source>
        <strain evidence="8">cv. Chang Bougi</strain>
        <strain evidence="7">cv. SW 3</strain>
        <tissue evidence="5">Leaf</tissue>
    </source>
</reference>
<accession>A0A5A7SMJ9</accession>
<keyword evidence="3" id="KW-0378">Hydrolase</keyword>
<dbReference type="InterPro" id="IPR003653">
    <property type="entry name" value="Peptidase_C48_C"/>
</dbReference>
<dbReference type="Gene3D" id="3.40.395.10">
    <property type="entry name" value="Adenoviral Proteinase, Chain A"/>
    <property type="match status" value="1"/>
</dbReference>
<evidence type="ECO:0000256" key="1">
    <source>
        <dbReference type="ARBA" id="ARBA00005234"/>
    </source>
</evidence>
<evidence type="ECO:0000313" key="6">
    <source>
        <dbReference type="EMBL" id="TYK17068.1"/>
    </source>
</evidence>
<evidence type="ECO:0000313" key="8">
    <source>
        <dbReference type="Proteomes" id="UP000321947"/>
    </source>
</evidence>
<dbReference type="InterPro" id="IPR038765">
    <property type="entry name" value="Papain-like_cys_pep_sf"/>
</dbReference>
<evidence type="ECO:0000256" key="3">
    <source>
        <dbReference type="ARBA" id="ARBA00022801"/>
    </source>
</evidence>
<evidence type="ECO:0000259" key="4">
    <source>
        <dbReference type="Pfam" id="PF02902"/>
    </source>
</evidence>
<dbReference type="EMBL" id="SSTD01008192">
    <property type="protein sequence ID" value="TYK17068.1"/>
    <property type="molecule type" value="Genomic_DNA"/>
</dbReference>
<dbReference type="AlphaFoldDB" id="A0A5A7SMJ9"/>
<name>A0A5A7SMJ9_CUCMM</name>
<dbReference type="GO" id="GO:0006508">
    <property type="term" value="P:proteolysis"/>
    <property type="evidence" value="ECO:0007669"/>
    <property type="project" value="UniProtKB-KW"/>
</dbReference>
<feature type="domain" description="Ubiquitin-like protease family profile" evidence="4">
    <location>
        <begin position="60"/>
        <end position="99"/>
    </location>
</feature>
<organism evidence="5 7">
    <name type="scientific">Cucumis melo var. makuwa</name>
    <name type="common">Oriental melon</name>
    <dbReference type="NCBI Taxonomy" id="1194695"/>
    <lineage>
        <taxon>Eukaryota</taxon>
        <taxon>Viridiplantae</taxon>
        <taxon>Streptophyta</taxon>
        <taxon>Embryophyta</taxon>
        <taxon>Tracheophyta</taxon>
        <taxon>Spermatophyta</taxon>
        <taxon>Magnoliopsida</taxon>
        <taxon>eudicotyledons</taxon>
        <taxon>Gunneridae</taxon>
        <taxon>Pentapetalae</taxon>
        <taxon>rosids</taxon>
        <taxon>fabids</taxon>
        <taxon>Cucurbitales</taxon>
        <taxon>Cucurbitaceae</taxon>
        <taxon>Benincaseae</taxon>
        <taxon>Cucumis</taxon>
    </lineage>
</organism>
<proteinExistence type="inferred from homology"/>
<comment type="caution">
    <text evidence="5">The sequence shown here is derived from an EMBL/GenBank/DDBJ whole genome shotgun (WGS) entry which is preliminary data.</text>
</comment>
<dbReference type="Pfam" id="PF02902">
    <property type="entry name" value="Peptidase_C48"/>
    <property type="match status" value="1"/>
</dbReference>
<evidence type="ECO:0000313" key="7">
    <source>
        <dbReference type="Proteomes" id="UP000321393"/>
    </source>
</evidence>
<sequence length="177" mass="20578">MLLFQPRTTRSKRRKKRARCRWKGMDDRFDKENCDGDSENGYKLQELDGNGWNIDKVGWAGVDYVIGFINIKEHWMAVTTDMRNCKIFMFDSMPNLMEKTLEVQLLNQNPSRANEKVGPLVQDLDSVLKGTTYLLSQKWVGVNSILHHMFLAIHSVLPLKWEAYWASDVELPSPMQI</sequence>
<dbReference type="EMBL" id="SSTE01021801">
    <property type="protein sequence ID" value="KAA0032262.1"/>
    <property type="molecule type" value="Genomic_DNA"/>
</dbReference>
<dbReference type="SUPFAM" id="SSF54001">
    <property type="entry name" value="Cysteine proteinases"/>
    <property type="match status" value="1"/>
</dbReference>
<keyword evidence="2" id="KW-0645">Protease</keyword>
<dbReference type="Proteomes" id="UP000321947">
    <property type="component" value="Unassembled WGS sequence"/>
</dbReference>
<dbReference type="Proteomes" id="UP000321393">
    <property type="component" value="Unassembled WGS sequence"/>
</dbReference>
<protein>
    <submittedName>
        <fullName evidence="5">Ulp1-like peptidase</fullName>
    </submittedName>
</protein>
<evidence type="ECO:0000256" key="2">
    <source>
        <dbReference type="ARBA" id="ARBA00022670"/>
    </source>
</evidence>
<gene>
    <name evidence="6" type="ORF">E5676_scaffold1327G00120</name>
    <name evidence="5" type="ORF">E6C27_scaffold219G00950</name>
</gene>